<feature type="transmembrane region" description="Helical" evidence="1">
    <location>
        <begin position="20"/>
        <end position="40"/>
    </location>
</feature>
<dbReference type="EMBL" id="AQPF01000001">
    <property type="protein sequence ID" value="KAF0808530.1"/>
    <property type="molecule type" value="Genomic_DNA"/>
</dbReference>
<sequence length="186" mass="19790">MTSDPASALLAQLARHWKELLILGIAFVILGTLGLGAVGLFTLVGVLWFGAILIFGGVLQIVQAFRASGLPRSLLFLAIGLLYTLLGLYVVSQPQAAAGALTLLIAIALALTGILRLLLAWQMSAAISPWLPALTGVLGLVLAGMIFSEWPESSAWVIGLFIAIELLLNGWMLIMVALTVRRRAEF</sequence>
<name>A0ABQ6YEK9_9GAMM</name>
<dbReference type="InterPro" id="IPR005325">
    <property type="entry name" value="DUF308_memb"/>
</dbReference>
<feature type="transmembrane region" description="Helical" evidence="1">
    <location>
        <begin position="46"/>
        <end position="62"/>
    </location>
</feature>
<dbReference type="RefSeq" id="WP_159659692.1">
    <property type="nucleotide sequence ID" value="NZ_AQPF01000001.1"/>
</dbReference>
<dbReference type="PANTHER" id="PTHR34989:SF1">
    <property type="entry name" value="PROTEIN HDED"/>
    <property type="match status" value="1"/>
</dbReference>
<accession>A0ABQ6YEK9</accession>
<dbReference type="Proteomes" id="UP000771797">
    <property type="component" value="Unassembled WGS sequence"/>
</dbReference>
<organism evidence="2 3">
    <name type="scientific">Alcanivorax xiamenensis</name>
    <dbReference type="NCBI Taxonomy" id="1177156"/>
    <lineage>
        <taxon>Bacteria</taxon>
        <taxon>Pseudomonadati</taxon>
        <taxon>Pseudomonadota</taxon>
        <taxon>Gammaproteobacteria</taxon>
        <taxon>Oceanospirillales</taxon>
        <taxon>Alcanivoracaceae</taxon>
        <taxon>Alcanivorax</taxon>
    </lineage>
</organism>
<dbReference type="InterPro" id="IPR052712">
    <property type="entry name" value="Acid_resist_chaperone_HdeD"/>
</dbReference>
<evidence type="ECO:0000313" key="2">
    <source>
        <dbReference type="EMBL" id="KAF0808530.1"/>
    </source>
</evidence>
<feature type="transmembrane region" description="Helical" evidence="1">
    <location>
        <begin position="97"/>
        <end position="118"/>
    </location>
</feature>
<feature type="transmembrane region" description="Helical" evidence="1">
    <location>
        <begin position="130"/>
        <end position="148"/>
    </location>
</feature>
<comment type="caution">
    <text evidence="2">The sequence shown here is derived from an EMBL/GenBank/DDBJ whole genome shotgun (WGS) entry which is preliminary data.</text>
</comment>
<reference evidence="2 3" key="1">
    <citation type="submission" date="2012-09" db="EMBL/GenBank/DDBJ databases">
        <title>Genome Sequence of alkane-degrading Bacterium Alcanivorax sp. 6-D-6.</title>
        <authorList>
            <person name="Lai Q."/>
            <person name="Shao Z."/>
        </authorList>
    </citation>
    <scope>NUCLEOTIDE SEQUENCE [LARGE SCALE GENOMIC DNA]</scope>
    <source>
        <strain evidence="2 3">6-D-6</strain>
    </source>
</reference>
<proteinExistence type="predicted"/>
<keyword evidence="1" id="KW-0812">Transmembrane</keyword>
<dbReference type="Pfam" id="PF03729">
    <property type="entry name" value="DUF308"/>
    <property type="match status" value="1"/>
</dbReference>
<protein>
    <recommendedName>
        <fullName evidence="4">HdeD family acid-resistance protein</fullName>
    </recommendedName>
</protein>
<evidence type="ECO:0008006" key="4">
    <source>
        <dbReference type="Google" id="ProtNLM"/>
    </source>
</evidence>
<feature type="transmembrane region" description="Helical" evidence="1">
    <location>
        <begin position="74"/>
        <end position="91"/>
    </location>
</feature>
<feature type="transmembrane region" description="Helical" evidence="1">
    <location>
        <begin position="154"/>
        <end position="180"/>
    </location>
</feature>
<gene>
    <name evidence="2" type="ORF">A6D6_00239</name>
</gene>
<keyword evidence="1" id="KW-1133">Transmembrane helix</keyword>
<evidence type="ECO:0000313" key="3">
    <source>
        <dbReference type="Proteomes" id="UP000771797"/>
    </source>
</evidence>
<keyword evidence="1" id="KW-0472">Membrane</keyword>
<dbReference type="PANTHER" id="PTHR34989">
    <property type="entry name" value="PROTEIN HDED"/>
    <property type="match status" value="1"/>
</dbReference>
<keyword evidence="3" id="KW-1185">Reference proteome</keyword>
<evidence type="ECO:0000256" key="1">
    <source>
        <dbReference type="SAM" id="Phobius"/>
    </source>
</evidence>